<evidence type="ECO:0000313" key="2">
    <source>
        <dbReference type="Proteomes" id="UP000567293"/>
    </source>
</evidence>
<organism evidence="1 2">
    <name type="scientific">Candidatus Acidiferrum panamense</name>
    <dbReference type="NCBI Taxonomy" id="2741543"/>
    <lineage>
        <taxon>Bacteria</taxon>
        <taxon>Pseudomonadati</taxon>
        <taxon>Acidobacteriota</taxon>
        <taxon>Terriglobia</taxon>
        <taxon>Candidatus Acidiferrales</taxon>
        <taxon>Candidatus Acidiferrum</taxon>
    </lineage>
</organism>
<protein>
    <submittedName>
        <fullName evidence="1">Esterase</fullName>
    </submittedName>
</protein>
<sequence>MKREYQSWYSQRLGLKLGVVVYGHWGAPLLGFPTSAGDEWELEGQGMVGALGDFIDGGKIKFYAVNSINGLGFYNKGAHPFHRSYVQAMFDSYLREELVPFIWNNCQTQGIVISTMGASFGAYHAANSLFKHPDVIKRCFAMSGVYDLRNFMDGMYDDNFYFNNPVDYLANMSDPWFYEQIATCDIHI</sequence>
<proteinExistence type="predicted"/>
<keyword evidence="2" id="KW-1185">Reference proteome</keyword>
<dbReference type="Proteomes" id="UP000567293">
    <property type="component" value="Unassembled WGS sequence"/>
</dbReference>
<dbReference type="SUPFAM" id="SSF53474">
    <property type="entry name" value="alpha/beta-Hydrolases"/>
    <property type="match status" value="1"/>
</dbReference>
<comment type="caution">
    <text evidence="1">The sequence shown here is derived from an EMBL/GenBank/DDBJ whole genome shotgun (WGS) entry which is preliminary data.</text>
</comment>
<accession>A0A7V8NNJ5</accession>
<dbReference type="EMBL" id="JACDQQ010000640">
    <property type="protein sequence ID" value="MBA0084619.1"/>
    <property type="molecule type" value="Genomic_DNA"/>
</dbReference>
<dbReference type="Pfam" id="PF00756">
    <property type="entry name" value="Esterase"/>
    <property type="match status" value="1"/>
</dbReference>
<gene>
    <name evidence="1" type="ORF">HRJ53_06470</name>
</gene>
<dbReference type="InterPro" id="IPR029058">
    <property type="entry name" value="AB_hydrolase_fold"/>
</dbReference>
<dbReference type="AlphaFoldDB" id="A0A7V8NNJ5"/>
<reference evidence="1" key="1">
    <citation type="submission" date="2020-06" db="EMBL/GenBank/DDBJ databases">
        <title>Legume-microbial interactions unlock mineral nutrients during tropical forest succession.</title>
        <authorList>
            <person name="Epihov D.Z."/>
        </authorList>
    </citation>
    <scope>NUCLEOTIDE SEQUENCE [LARGE SCALE GENOMIC DNA]</scope>
    <source>
        <strain evidence="1">Pan2503</strain>
    </source>
</reference>
<evidence type="ECO:0000313" key="1">
    <source>
        <dbReference type="EMBL" id="MBA0084619.1"/>
    </source>
</evidence>
<dbReference type="InterPro" id="IPR000801">
    <property type="entry name" value="Esterase-like"/>
</dbReference>
<feature type="non-terminal residue" evidence="1">
    <location>
        <position position="188"/>
    </location>
</feature>
<name>A0A7V8NNJ5_9BACT</name>
<dbReference type="Gene3D" id="3.40.50.1820">
    <property type="entry name" value="alpha/beta hydrolase"/>
    <property type="match status" value="1"/>
</dbReference>